<evidence type="ECO:0000256" key="7">
    <source>
        <dbReference type="ARBA" id="ARBA00022723"/>
    </source>
</evidence>
<dbReference type="InterPro" id="IPR011037">
    <property type="entry name" value="Pyrv_Knase-like_insert_dom_sf"/>
</dbReference>
<dbReference type="GO" id="GO:0005524">
    <property type="term" value="F:ATP binding"/>
    <property type="evidence" value="ECO:0007669"/>
    <property type="project" value="UniProtKB-KW"/>
</dbReference>
<organism evidence="19 20">
    <name type="scientific">Grylomicrobium aquisgranensis</name>
    <dbReference type="NCBI Taxonomy" id="2926318"/>
    <lineage>
        <taxon>Bacteria</taxon>
        <taxon>Bacillati</taxon>
        <taxon>Bacillota</taxon>
        <taxon>Erysipelotrichia</taxon>
        <taxon>Erysipelotrichales</taxon>
        <taxon>Erysipelotrichaceae</taxon>
        <taxon>Grylomicrobium</taxon>
    </lineage>
</organism>
<evidence type="ECO:0000313" key="20">
    <source>
        <dbReference type="Proteomes" id="UP001286174"/>
    </source>
</evidence>
<dbReference type="PRINTS" id="PR01050">
    <property type="entry name" value="PYRUVTKNASE"/>
</dbReference>
<evidence type="ECO:0000256" key="4">
    <source>
        <dbReference type="ARBA" id="ARBA00012142"/>
    </source>
</evidence>
<keyword evidence="12" id="KW-0630">Potassium</keyword>
<dbReference type="InterPro" id="IPR015813">
    <property type="entry name" value="Pyrv/PenolPyrv_kinase-like_dom"/>
</dbReference>
<evidence type="ECO:0000256" key="14">
    <source>
        <dbReference type="ARBA" id="ARBA00023317"/>
    </source>
</evidence>
<evidence type="ECO:0000256" key="10">
    <source>
        <dbReference type="ARBA" id="ARBA00022840"/>
    </source>
</evidence>
<reference evidence="19 20" key="1">
    <citation type="submission" date="2022-03" db="EMBL/GenBank/DDBJ databases">
        <title>Novel taxa within the pig intestine.</title>
        <authorList>
            <person name="Wylensek D."/>
            <person name="Bishof K."/>
            <person name="Afrizal A."/>
            <person name="Clavel T."/>
        </authorList>
    </citation>
    <scope>NUCLEOTIDE SEQUENCE [LARGE SCALE GENOMIC DNA]</scope>
    <source>
        <strain evidence="19 20">CLA-KB-P133</strain>
    </source>
</reference>
<dbReference type="Gene3D" id="3.20.20.60">
    <property type="entry name" value="Phosphoenolpyruvate-binding domains"/>
    <property type="match status" value="1"/>
</dbReference>
<comment type="similarity">
    <text evidence="3 16">Belongs to the pyruvate kinase family.</text>
</comment>
<evidence type="ECO:0000256" key="3">
    <source>
        <dbReference type="ARBA" id="ARBA00008663"/>
    </source>
</evidence>
<dbReference type="EC" id="2.7.1.40" evidence="4 15"/>
<dbReference type="Gene3D" id="3.40.1380.20">
    <property type="entry name" value="Pyruvate kinase, C-terminal domain"/>
    <property type="match status" value="1"/>
</dbReference>
<dbReference type="Proteomes" id="UP001286174">
    <property type="component" value="Unassembled WGS sequence"/>
</dbReference>
<dbReference type="GO" id="GO:0000287">
    <property type="term" value="F:magnesium ion binding"/>
    <property type="evidence" value="ECO:0007669"/>
    <property type="project" value="UniProtKB-UniRule"/>
</dbReference>
<evidence type="ECO:0000256" key="5">
    <source>
        <dbReference type="ARBA" id="ARBA00018587"/>
    </source>
</evidence>
<dbReference type="Pfam" id="PF02887">
    <property type="entry name" value="PK_C"/>
    <property type="match status" value="1"/>
</dbReference>
<dbReference type="SUPFAM" id="SSF52935">
    <property type="entry name" value="PK C-terminal domain-like"/>
    <property type="match status" value="1"/>
</dbReference>
<comment type="catalytic activity">
    <reaction evidence="16">
        <text>pyruvate + ATP = phosphoenolpyruvate + ADP + H(+)</text>
        <dbReference type="Rhea" id="RHEA:18157"/>
        <dbReference type="ChEBI" id="CHEBI:15361"/>
        <dbReference type="ChEBI" id="CHEBI:15378"/>
        <dbReference type="ChEBI" id="CHEBI:30616"/>
        <dbReference type="ChEBI" id="CHEBI:58702"/>
        <dbReference type="ChEBI" id="CHEBI:456216"/>
        <dbReference type="EC" id="2.7.1.40"/>
    </reaction>
</comment>
<keyword evidence="6 16" id="KW-0808">Transferase</keyword>
<sequence>MANDKHIFKKTRVVCTIGPASESVEVLTKLAYAGMNIARMNFSHGTHEEHKARIEAVRHVSDTTGITLAVALDTKGPEIRLGNFKNDTENYQIGEIVYLTKAECEGTHERFWIQCPELFDDLKAGNYILVNDGKMRLTVLENDGSEMKCRVEVAGPISSHKGCNVPGVKLSMPFLSEKDIDDIKFGCEMNVDFIFASFVRRASDVNAIRKICIEMGKPHINIIAKIENQEGYDNVDSILEAADGVMVARGDLGVEIPTMMVPVYQKHIIREANIIGKPAITATHMLDSMTHNPRCTRAEASDVCNAVLDGSDGVMLSAESAAGDYPVEACETMSEIAEEAEKIIDYRSRLDWLKTTSNKTVQDAVSIAISDATLTLDNIGAIVVFTQGGTTARRISKFRPCVPILAVTFTKDTQRKLLSYWGVVPLFSDVQNQLTNDDDLASLFAKDYGVKPGQLIIISAGYPTGEGSANMMKIVEVK</sequence>
<keyword evidence="9 16" id="KW-0418">Kinase</keyword>
<keyword evidence="20" id="KW-1185">Reference proteome</keyword>
<keyword evidence="10" id="KW-0067">ATP-binding</keyword>
<comment type="caution">
    <text evidence="19">The sequence shown here is derived from an EMBL/GenBank/DDBJ whole genome shotgun (WGS) entry which is preliminary data.</text>
</comment>
<keyword evidence="14 19" id="KW-0670">Pyruvate</keyword>
<evidence type="ECO:0000256" key="15">
    <source>
        <dbReference type="NCBIfam" id="TIGR01064"/>
    </source>
</evidence>
<dbReference type="FunFam" id="2.40.33.10:FF:000001">
    <property type="entry name" value="Pyruvate kinase"/>
    <property type="match status" value="1"/>
</dbReference>
<evidence type="ECO:0000256" key="9">
    <source>
        <dbReference type="ARBA" id="ARBA00022777"/>
    </source>
</evidence>
<dbReference type="EMBL" id="JALBUR010000007">
    <property type="protein sequence ID" value="MDX8419341.1"/>
    <property type="molecule type" value="Genomic_DNA"/>
</dbReference>
<dbReference type="InterPro" id="IPR015795">
    <property type="entry name" value="Pyrv_Knase_C"/>
</dbReference>
<keyword evidence="13 16" id="KW-0324">Glycolysis</keyword>
<dbReference type="RefSeq" id="WP_108775863.1">
    <property type="nucleotide sequence ID" value="NZ_JALBUR010000007.1"/>
</dbReference>
<dbReference type="Pfam" id="PF00224">
    <property type="entry name" value="PK"/>
    <property type="match status" value="1"/>
</dbReference>
<comment type="pathway">
    <text evidence="2 16">Carbohydrate degradation; glycolysis; pyruvate from D-glyceraldehyde 3-phosphate: step 5/5.</text>
</comment>
<evidence type="ECO:0000256" key="12">
    <source>
        <dbReference type="ARBA" id="ARBA00022958"/>
    </source>
</evidence>
<evidence type="ECO:0000256" key="1">
    <source>
        <dbReference type="ARBA" id="ARBA00001958"/>
    </source>
</evidence>
<evidence type="ECO:0000256" key="8">
    <source>
        <dbReference type="ARBA" id="ARBA00022741"/>
    </source>
</evidence>
<evidence type="ECO:0000256" key="6">
    <source>
        <dbReference type="ARBA" id="ARBA00022679"/>
    </source>
</evidence>
<dbReference type="InterPro" id="IPR015793">
    <property type="entry name" value="Pyrv_Knase_brl"/>
</dbReference>
<dbReference type="InterPro" id="IPR040442">
    <property type="entry name" value="Pyrv_kinase-like_dom_sf"/>
</dbReference>
<evidence type="ECO:0000313" key="19">
    <source>
        <dbReference type="EMBL" id="MDX8419341.1"/>
    </source>
</evidence>
<evidence type="ECO:0000259" key="18">
    <source>
        <dbReference type="Pfam" id="PF02887"/>
    </source>
</evidence>
<dbReference type="NCBIfam" id="NF004491">
    <property type="entry name" value="PRK05826.1"/>
    <property type="match status" value="1"/>
</dbReference>
<evidence type="ECO:0000259" key="17">
    <source>
        <dbReference type="Pfam" id="PF00224"/>
    </source>
</evidence>
<dbReference type="GO" id="GO:0004743">
    <property type="term" value="F:pyruvate kinase activity"/>
    <property type="evidence" value="ECO:0007669"/>
    <property type="project" value="UniProtKB-UniRule"/>
</dbReference>
<keyword evidence="8" id="KW-0547">Nucleotide-binding</keyword>
<feature type="domain" description="Pyruvate kinase barrel" evidence="17">
    <location>
        <begin position="9"/>
        <end position="329"/>
    </location>
</feature>
<evidence type="ECO:0000256" key="2">
    <source>
        <dbReference type="ARBA" id="ARBA00004997"/>
    </source>
</evidence>
<dbReference type="GO" id="GO:0016301">
    <property type="term" value="F:kinase activity"/>
    <property type="evidence" value="ECO:0007669"/>
    <property type="project" value="UniProtKB-KW"/>
</dbReference>
<name>A0AB35U5W9_9FIRM</name>
<feature type="domain" description="Pyruvate kinase C-terminal" evidence="18">
    <location>
        <begin position="363"/>
        <end position="475"/>
    </location>
</feature>
<dbReference type="SUPFAM" id="SSF51621">
    <property type="entry name" value="Phosphoenolpyruvate/pyruvate domain"/>
    <property type="match status" value="1"/>
</dbReference>
<dbReference type="Gene3D" id="2.40.33.10">
    <property type="entry name" value="PK beta-barrel domain-like"/>
    <property type="match status" value="1"/>
</dbReference>
<dbReference type="NCBIfam" id="TIGR01064">
    <property type="entry name" value="pyruv_kin"/>
    <property type="match status" value="1"/>
</dbReference>
<dbReference type="NCBIfam" id="NF004978">
    <property type="entry name" value="PRK06354.1"/>
    <property type="match status" value="1"/>
</dbReference>
<comment type="cofactor">
    <cofactor evidence="1">
        <name>K(+)</name>
        <dbReference type="ChEBI" id="CHEBI:29103"/>
    </cofactor>
</comment>
<dbReference type="InterPro" id="IPR036918">
    <property type="entry name" value="Pyrv_Knase_C_sf"/>
</dbReference>
<evidence type="ECO:0000256" key="11">
    <source>
        <dbReference type="ARBA" id="ARBA00022842"/>
    </source>
</evidence>
<accession>A0AB35U5W9</accession>
<dbReference type="InterPro" id="IPR015806">
    <property type="entry name" value="Pyrv_Knase_insert_dom_sf"/>
</dbReference>
<dbReference type="InterPro" id="IPR001697">
    <property type="entry name" value="Pyr_Knase"/>
</dbReference>
<dbReference type="PANTHER" id="PTHR11817">
    <property type="entry name" value="PYRUVATE KINASE"/>
    <property type="match status" value="1"/>
</dbReference>
<evidence type="ECO:0000256" key="16">
    <source>
        <dbReference type="RuleBase" id="RU000504"/>
    </source>
</evidence>
<dbReference type="GO" id="GO:0030955">
    <property type="term" value="F:potassium ion binding"/>
    <property type="evidence" value="ECO:0007669"/>
    <property type="project" value="UniProtKB-UniRule"/>
</dbReference>
<keyword evidence="7" id="KW-0479">Metal-binding</keyword>
<dbReference type="SUPFAM" id="SSF50800">
    <property type="entry name" value="PK beta-barrel domain-like"/>
    <property type="match status" value="1"/>
</dbReference>
<evidence type="ECO:0000256" key="13">
    <source>
        <dbReference type="ARBA" id="ARBA00023152"/>
    </source>
</evidence>
<protein>
    <recommendedName>
        <fullName evidence="5 15">Pyruvate kinase</fullName>
        <ecNumber evidence="4 15">2.7.1.40</ecNumber>
    </recommendedName>
</protein>
<dbReference type="AlphaFoldDB" id="A0AB35U5W9"/>
<proteinExistence type="inferred from homology"/>
<gene>
    <name evidence="19" type="primary">pyk</name>
    <name evidence="19" type="ORF">MOZ60_04440</name>
</gene>
<keyword evidence="11 16" id="KW-0460">Magnesium</keyword>